<dbReference type="Proteomes" id="UP001054837">
    <property type="component" value="Unassembled WGS sequence"/>
</dbReference>
<name>A0AAV4UIR0_9ARAC</name>
<evidence type="ECO:0000313" key="2">
    <source>
        <dbReference type="Proteomes" id="UP001054837"/>
    </source>
</evidence>
<accession>A0AAV4UIR0</accession>
<sequence>MFPSGPPTTKKQQKKPIFFYENCYANAKSSVKLFFFISFIPKTDTQKYLLGLPIHRSGSLTSSESITKGREGCSGKVLLRLQTNKRGAHRTVLFGMTIVNYVRLYESSVLSLR</sequence>
<proteinExistence type="predicted"/>
<evidence type="ECO:0000313" key="1">
    <source>
        <dbReference type="EMBL" id="GIY57631.1"/>
    </source>
</evidence>
<comment type="caution">
    <text evidence="1">The sequence shown here is derived from an EMBL/GenBank/DDBJ whole genome shotgun (WGS) entry which is preliminary data.</text>
</comment>
<dbReference type="AlphaFoldDB" id="A0AAV4UIR0"/>
<dbReference type="EMBL" id="BPLQ01011364">
    <property type="protein sequence ID" value="GIY57631.1"/>
    <property type="molecule type" value="Genomic_DNA"/>
</dbReference>
<gene>
    <name evidence="1" type="ORF">CDAR_543511</name>
</gene>
<reference evidence="1 2" key="1">
    <citation type="submission" date="2021-06" db="EMBL/GenBank/DDBJ databases">
        <title>Caerostris darwini draft genome.</title>
        <authorList>
            <person name="Kono N."/>
            <person name="Arakawa K."/>
        </authorList>
    </citation>
    <scope>NUCLEOTIDE SEQUENCE [LARGE SCALE GENOMIC DNA]</scope>
</reference>
<organism evidence="1 2">
    <name type="scientific">Caerostris darwini</name>
    <dbReference type="NCBI Taxonomy" id="1538125"/>
    <lineage>
        <taxon>Eukaryota</taxon>
        <taxon>Metazoa</taxon>
        <taxon>Ecdysozoa</taxon>
        <taxon>Arthropoda</taxon>
        <taxon>Chelicerata</taxon>
        <taxon>Arachnida</taxon>
        <taxon>Araneae</taxon>
        <taxon>Araneomorphae</taxon>
        <taxon>Entelegynae</taxon>
        <taxon>Araneoidea</taxon>
        <taxon>Araneidae</taxon>
        <taxon>Caerostris</taxon>
    </lineage>
</organism>
<keyword evidence="2" id="KW-1185">Reference proteome</keyword>
<protein>
    <submittedName>
        <fullName evidence="1">Uncharacterized protein</fullName>
    </submittedName>
</protein>